<proteinExistence type="predicted"/>
<evidence type="ECO:0000313" key="2">
    <source>
        <dbReference type="EMBL" id="GGU52972.1"/>
    </source>
</evidence>
<organism evidence="2 3">
    <name type="scientific">Streptomyces albospinus</name>
    <dbReference type="NCBI Taxonomy" id="285515"/>
    <lineage>
        <taxon>Bacteria</taxon>
        <taxon>Bacillati</taxon>
        <taxon>Actinomycetota</taxon>
        <taxon>Actinomycetes</taxon>
        <taxon>Kitasatosporales</taxon>
        <taxon>Streptomycetaceae</taxon>
        <taxon>Streptomyces</taxon>
    </lineage>
</organism>
<sequence length="217" mass="23901">MRVLPTGRRDFVSAQAPHALLLAEAASLGLTTDHSPPRCASRRRTAVWTPYANGQADGAHRLRPADRHRHPQPCRGMQHTPPADTDIIERRPSHKACDIGIAAERTVDLTGAVCAARPSFRNQGAPPMYLEPRPGIAWPTPHLRELKDAVHALLGLDDDTAVKIRQLVCGEVGCPPLETVVEVLPMDGEAHRWTLHHPAEQITENELRATLLHHRPS</sequence>
<dbReference type="EMBL" id="BMRP01000004">
    <property type="protein sequence ID" value="GGU52972.1"/>
    <property type="molecule type" value="Genomic_DNA"/>
</dbReference>
<accession>A0ABQ2UTL5</accession>
<comment type="caution">
    <text evidence="2">The sequence shown here is derived from an EMBL/GenBank/DDBJ whole genome shotgun (WGS) entry which is preliminary data.</text>
</comment>
<protein>
    <submittedName>
        <fullName evidence="2">Uncharacterized protein</fullName>
    </submittedName>
</protein>
<feature type="region of interest" description="Disordered" evidence="1">
    <location>
        <begin position="31"/>
        <end position="86"/>
    </location>
</feature>
<evidence type="ECO:0000313" key="3">
    <source>
        <dbReference type="Proteomes" id="UP000654471"/>
    </source>
</evidence>
<reference evidence="3" key="1">
    <citation type="journal article" date="2019" name="Int. J. Syst. Evol. Microbiol.">
        <title>The Global Catalogue of Microorganisms (GCM) 10K type strain sequencing project: providing services to taxonomists for standard genome sequencing and annotation.</title>
        <authorList>
            <consortium name="The Broad Institute Genomics Platform"/>
            <consortium name="The Broad Institute Genome Sequencing Center for Infectious Disease"/>
            <person name="Wu L."/>
            <person name="Ma J."/>
        </authorList>
    </citation>
    <scope>NUCLEOTIDE SEQUENCE [LARGE SCALE GENOMIC DNA]</scope>
    <source>
        <strain evidence="3">JCM 3399</strain>
    </source>
</reference>
<gene>
    <name evidence="2" type="ORF">GCM10010211_16960</name>
</gene>
<evidence type="ECO:0000256" key="1">
    <source>
        <dbReference type="SAM" id="MobiDB-lite"/>
    </source>
</evidence>
<dbReference type="Proteomes" id="UP000654471">
    <property type="component" value="Unassembled WGS sequence"/>
</dbReference>
<keyword evidence="3" id="KW-1185">Reference proteome</keyword>
<name>A0ABQ2UTL5_9ACTN</name>